<dbReference type="AlphaFoldDB" id="A0AAW1JRS6"/>
<feature type="domain" description="PB1" evidence="2">
    <location>
        <begin position="38"/>
        <end position="136"/>
    </location>
</feature>
<proteinExistence type="predicted"/>
<evidence type="ECO:0000313" key="4">
    <source>
        <dbReference type="Proteomes" id="UP001443914"/>
    </source>
</evidence>
<accession>A0AAW1JRS6</accession>
<comment type="caution">
    <text evidence="3">The sequence shown here is derived from an EMBL/GenBank/DDBJ whole genome shotgun (WGS) entry which is preliminary data.</text>
</comment>
<dbReference type="EMBL" id="JBDFQZ010000007">
    <property type="protein sequence ID" value="KAK9706621.1"/>
    <property type="molecule type" value="Genomic_DNA"/>
</dbReference>
<dbReference type="PANTHER" id="PTHR31066:SF33">
    <property type="entry name" value="OS07G0556300 PROTEIN"/>
    <property type="match status" value="1"/>
</dbReference>
<name>A0AAW1JRS6_SAPOF</name>
<gene>
    <name evidence="3" type="ORF">RND81_07G139800</name>
</gene>
<evidence type="ECO:0000313" key="3">
    <source>
        <dbReference type="EMBL" id="KAK9706621.1"/>
    </source>
</evidence>
<evidence type="ECO:0000259" key="2">
    <source>
        <dbReference type="SMART" id="SM00666"/>
    </source>
</evidence>
<dbReference type="InterPro" id="IPR000270">
    <property type="entry name" value="PB1_dom"/>
</dbReference>
<dbReference type="PANTHER" id="PTHR31066">
    <property type="entry name" value="OS05G0427100 PROTEIN-RELATED"/>
    <property type="match status" value="1"/>
</dbReference>
<keyword evidence="4" id="KW-1185">Reference proteome</keyword>
<dbReference type="Gene3D" id="3.10.20.90">
    <property type="entry name" value="Phosphatidylinositol 3-kinase Catalytic Subunit, Chain A, domain 1"/>
    <property type="match status" value="1"/>
</dbReference>
<sequence>MEVDSGADSVSSTPRASKLGDSVVRLMCSFGGKILPRPHDNQLRYVGGDTRIVALHRTAATYSTLVSKLSKLVGGGEFTVKYQLPNEDLDALITVSCDEDVENMLDEFDRHQNNNNSSSNNNNNILKVPRLRLFLFPDNHTGMEETDNTSSRANSIASLLDGSRKRENWFLDALNGGAVPSLERRRSEASSIVSEVPDYLFGLDNSDETVTKLRNRVGLGDGVPGSDPGSPAFGSSSSVSQLPSLPPVKTKLENPNPNQNPVEMGEPVSQQSGGQVWGPGSNPGSPYPVHHAPVQSIPVYYVQAGPGQGLVQHRTPHLQPVQMTVQVPGPIPGHFVQQYGQGPVQMPVGYPGSGPIYGAGPMRPIGGMDHPYEIQMQGNMGPGLGPGSGSGIGPSGLGQQVYYGVKNAGFPGMVIPVSTDEVTVSGLDPQKGRIHQP</sequence>
<dbReference type="Pfam" id="PF00564">
    <property type="entry name" value="PB1"/>
    <property type="match status" value="1"/>
</dbReference>
<dbReference type="Proteomes" id="UP001443914">
    <property type="component" value="Unassembled WGS sequence"/>
</dbReference>
<dbReference type="SUPFAM" id="SSF54277">
    <property type="entry name" value="CAD &amp; PB1 domains"/>
    <property type="match status" value="1"/>
</dbReference>
<organism evidence="3 4">
    <name type="scientific">Saponaria officinalis</name>
    <name type="common">Common soapwort</name>
    <name type="synonym">Lychnis saponaria</name>
    <dbReference type="NCBI Taxonomy" id="3572"/>
    <lineage>
        <taxon>Eukaryota</taxon>
        <taxon>Viridiplantae</taxon>
        <taxon>Streptophyta</taxon>
        <taxon>Embryophyta</taxon>
        <taxon>Tracheophyta</taxon>
        <taxon>Spermatophyta</taxon>
        <taxon>Magnoliopsida</taxon>
        <taxon>eudicotyledons</taxon>
        <taxon>Gunneridae</taxon>
        <taxon>Pentapetalae</taxon>
        <taxon>Caryophyllales</taxon>
        <taxon>Caryophyllaceae</taxon>
        <taxon>Caryophylleae</taxon>
        <taxon>Saponaria</taxon>
    </lineage>
</organism>
<evidence type="ECO:0000256" key="1">
    <source>
        <dbReference type="SAM" id="MobiDB-lite"/>
    </source>
</evidence>
<dbReference type="CDD" id="cd06410">
    <property type="entry name" value="PB1_UP2"/>
    <property type="match status" value="1"/>
</dbReference>
<dbReference type="InterPro" id="IPR053198">
    <property type="entry name" value="Gynoecium_Dev_Regulator"/>
</dbReference>
<feature type="compositionally biased region" description="Low complexity" evidence="1">
    <location>
        <begin position="224"/>
        <end position="243"/>
    </location>
</feature>
<dbReference type="SMART" id="SM00666">
    <property type="entry name" value="PB1"/>
    <property type="match status" value="1"/>
</dbReference>
<feature type="region of interest" description="Disordered" evidence="1">
    <location>
        <begin position="216"/>
        <end position="290"/>
    </location>
</feature>
<reference evidence="3" key="1">
    <citation type="submission" date="2024-03" db="EMBL/GenBank/DDBJ databases">
        <title>WGS assembly of Saponaria officinalis var. Norfolk2.</title>
        <authorList>
            <person name="Jenkins J."/>
            <person name="Shu S."/>
            <person name="Grimwood J."/>
            <person name="Barry K."/>
            <person name="Goodstein D."/>
            <person name="Schmutz J."/>
            <person name="Leebens-Mack J."/>
            <person name="Osbourn A."/>
        </authorList>
    </citation>
    <scope>NUCLEOTIDE SEQUENCE [LARGE SCALE GENOMIC DNA]</scope>
    <source>
        <strain evidence="3">JIC</strain>
    </source>
</reference>
<protein>
    <recommendedName>
        <fullName evidence="2">PB1 domain-containing protein</fullName>
    </recommendedName>
</protein>